<dbReference type="OMA" id="WIIPNAM"/>
<keyword evidence="12" id="KW-1185">Reference proteome</keyword>
<evidence type="ECO:0000256" key="4">
    <source>
        <dbReference type="ARBA" id="ARBA00022487"/>
    </source>
</evidence>
<evidence type="ECO:0000256" key="5">
    <source>
        <dbReference type="ARBA" id="ARBA00022801"/>
    </source>
</evidence>
<keyword evidence="6" id="KW-0443">Lipid metabolism</keyword>
<comment type="caution">
    <text evidence="11">The sequence shown here is derived from an EMBL/GenBank/DDBJ whole genome shotgun (WGS) entry which is preliminary data.</text>
</comment>
<dbReference type="InterPro" id="IPR003140">
    <property type="entry name" value="PLipase/COase/thioEstase"/>
</dbReference>
<dbReference type="STRING" id="240176.A8N7D7"/>
<dbReference type="MEROPS" id="S09.941"/>
<evidence type="ECO:0000256" key="9">
    <source>
        <dbReference type="ARBA" id="ARBA00047337"/>
    </source>
</evidence>
<dbReference type="GO" id="GO:0008474">
    <property type="term" value="F:palmitoyl-(protein) hydrolase activity"/>
    <property type="evidence" value="ECO:0007669"/>
    <property type="project" value="UniProtKB-EC"/>
</dbReference>
<dbReference type="InterPro" id="IPR029058">
    <property type="entry name" value="AB_hydrolase_fold"/>
</dbReference>
<dbReference type="EC" id="3.1.2.22" evidence="2"/>
<reference evidence="11 12" key="1">
    <citation type="journal article" date="2010" name="Proc. Natl. Acad. Sci. U.S.A.">
        <title>Insights into evolution of multicellular fungi from the assembled chromosomes of the mushroom Coprinopsis cinerea (Coprinus cinereus).</title>
        <authorList>
            <person name="Stajich J.E."/>
            <person name="Wilke S.K."/>
            <person name="Ahren D."/>
            <person name="Au C.H."/>
            <person name="Birren B.W."/>
            <person name="Borodovsky M."/>
            <person name="Burns C."/>
            <person name="Canback B."/>
            <person name="Casselton L.A."/>
            <person name="Cheng C.K."/>
            <person name="Deng J."/>
            <person name="Dietrich F.S."/>
            <person name="Fargo D.C."/>
            <person name="Farman M.L."/>
            <person name="Gathman A.C."/>
            <person name="Goldberg J."/>
            <person name="Guigo R."/>
            <person name="Hoegger P.J."/>
            <person name="Hooker J.B."/>
            <person name="Huggins A."/>
            <person name="James T.Y."/>
            <person name="Kamada T."/>
            <person name="Kilaru S."/>
            <person name="Kodira C."/>
            <person name="Kues U."/>
            <person name="Kupfer D."/>
            <person name="Kwan H.S."/>
            <person name="Lomsadze A."/>
            <person name="Li W."/>
            <person name="Lilly W.W."/>
            <person name="Ma L.J."/>
            <person name="Mackey A.J."/>
            <person name="Manning G."/>
            <person name="Martin F."/>
            <person name="Muraguchi H."/>
            <person name="Natvig D.O."/>
            <person name="Palmerini H."/>
            <person name="Ramesh M.A."/>
            <person name="Rehmeyer C.J."/>
            <person name="Roe B.A."/>
            <person name="Shenoy N."/>
            <person name="Stanke M."/>
            <person name="Ter-Hovhannisyan V."/>
            <person name="Tunlid A."/>
            <person name="Velagapudi R."/>
            <person name="Vision T.J."/>
            <person name="Zeng Q."/>
            <person name="Zolan M.E."/>
            <person name="Pukkila P.J."/>
        </authorList>
    </citation>
    <scope>NUCLEOTIDE SEQUENCE [LARGE SCALE GENOMIC DNA]</scope>
    <source>
        <strain evidence="12">Okayama-7 / 130 / ATCC MYA-4618 / FGSC 9003</strain>
    </source>
</reference>
<proteinExistence type="inferred from homology"/>
<dbReference type="GO" id="GO:0005737">
    <property type="term" value="C:cytoplasm"/>
    <property type="evidence" value="ECO:0007669"/>
    <property type="project" value="TreeGrafter"/>
</dbReference>
<dbReference type="Pfam" id="PF02230">
    <property type="entry name" value="Abhydrolase_2"/>
    <property type="match status" value="1"/>
</dbReference>
<dbReference type="InterPro" id="IPR050565">
    <property type="entry name" value="LYPA1-2/EST-like"/>
</dbReference>
<dbReference type="EMBL" id="AACS02000003">
    <property type="protein sequence ID" value="EAU91112.2"/>
    <property type="molecule type" value="Genomic_DNA"/>
</dbReference>
<dbReference type="eggNOG" id="KOG2112">
    <property type="taxonomic scope" value="Eukaryota"/>
</dbReference>
<evidence type="ECO:0000313" key="11">
    <source>
        <dbReference type="EMBL" id="EAU91112.2"/>
    </source>
</evidence>
<dbReference type="HOGENOM" id="CLU_049413_3_7_1"/>
<dbReference type="AlphaFoldDB" id="A8N7D7"/>
<dbReference type="PANTHER" id="PTHR10655:SF17">
    <property type="entry name" value="LYSOPHOSPHOLIPASE-LIKE PROTEIN 1"/>
    <property type="match status" value="1"/>
</dbReference>
<evidence type="ECO:0000256" key="7">
    <source>
        <dbReference type="ARBA" id="ARBA00029392"/>
    </source>
</evidence>
<gene>
    <name evidence="11" type="ORF">CC1G_03280</name>
</gene>
<evidence type="ECO:0000256" key="6">
    <source>
        <dbReference type="ARBA" id="ARBA00022832"/>
    </source>
</evidence>
<evidence type="ECO:0000256" key="1">
    <source>
        <dbReference type="ARBA" id="ARBA00006499"/>
    </source>
</evidence>
<keyword evidence="5" id="KW-0378">Hydrolase</keyword>
<dbReference type="InParanoid" id="A8N7D7"/>
<dbReference type="PANTHER" id="PTHR10655">
    <property type="entry name" value="LYSOPHOSPHOLIPASE-RELATED"/>
    <property type="match status" value="1"/>
</dbReference>
<evidence type="ECO:0000256" key="3">
    <source>
        <dbReference type="ARBA" id="ARBA00014923"/>
    </source>
</evidence>
<keyword evidence="6" id="KW-0276">Fatty acid metabolism</keyword>
<dbReference type="VEuPathDB" id="FungiDB:CC1G_03280"/>
<organism evidence="11 12">
    <name type="scientific">Coprinopsis cinerea (strain Okayama-7 / 130 / ATCC MYA-4618 / FGSC 9003)</name>
    <name type="common">Inky cap fungus</name>
    <name type="synonym">Hormographiella aspergillata</name>
    <dbReference type="NCBI Taxonomy" id="240176"/>
    <lineage>
        <taxon>Eukaryota</taxon>
        <taxon>Fungi</taxon>
        <taxon>Dikarya</taxon>
        <taxon>Basidiomycota</taxon>
        <taxon>Agaricomycotina</taxon>
        <taxon>Agaricomycetes</taxon>
        <taxon>Agaricomycetidae</taxon>
        <taxon>Agaricales</taxon>
        <taxon>Agaricineae</taxon>
        <taxon>Psathyrellaceae</taxon>
        <taxon>Coprinopsis</taxon>
    </lineage>
</organism>
<comment type="catalytic activity">
    <reaction evidence="9">
        <text>S-hexadecanoyl-L-cysteinyl-[protein] + H2O = L-cysteinyl-[protein] + hexadecanoate + H(+)</text>
        <dbReference type="Rhea" id="RHEA:19233"/>
        <dbReference type="Rhea" id="RHEA-COMP:10131"/>
        <dbReference type="Rhea" id="RHEA-COMP:11032"/>
        <dbReference type="ChEBI" id="CHEBI:7896"/>
        <dbReference type="ChEBI" id="CHEBI:15377"/>
        <dbReference type="ChEBI" id="CHEBI:15378"/>
        <dbReference type="ChEBI" id="CHEBI:29950"/>
        <dbReference type="ChEBI" id="CHEBI:74151"/>
        <dbReference type="EC" id="3.1.2.22"/>
    </reaction>
</comment>
<dbReference type="OrthoDB" id="2418081at2759"/>
<evidence type="ECO:0000256" key="8">
    <source>
        <dbReference type="ARBA" id="ARBA00031195"/>
    </source>
</evidence>
<comment type="similarity">
    <text evidence="1">Belongs to the AB hydrolase superfamily. AB hydrolase 2 family.</text>
</comment>
<evidence type="ECO:0000313" key="12">
    <source>
        <dbReference type="Proteomes" id="UP000001861"/>
    </source>
</evidence>
<evidence type="ECO:0000259" key="10">
    <source>
        <dbReference type="Pfam" id="PF02230"/>
    </source>
</evidence>
<keyword evidence="4" id="KW-0719">Serine esterase</keyword>
<protein>
    <recommendedName>
        <fullName evidence="3">Acyl-protein thioesterase 1</fullName>
        <ecNumber evidence="2">3.1.2.22</ecNumber>
    </recommendedName>
    <alternativeName>
        <fullName evidence="8">Palmitoyl-protein hydrolase</fullName>
    </alternativeName>
</protein>
<dbReference type="Gene3D" id="3.40.50.1820">
    <property type="entry name" value="alpha/beta hydrolase"/>
    <property type="match status" value="1"/>
</dbReference>
<dbReference type="GO" id="GO:0006631">
    <property type="term" value="P:fatty acid metabolic process"/>
    <property type="evidence" value="ECO:0007669"/>
    <property type="project" value="UniProtKB-KW"/>
</dbReference>
<sequence length="221" mass="25135">MVFGAKWVQQKLGVDGEGIKFVLPHAPVGIVTGNRNARMNTWFDCYSFDIENRAEDEEGLYRSAKWINTLIDIEERECKIPSHRIIVGGFSQGGAVAWMTGLTTKRKLAGLFILSSYVPLRRKVEEFASPISKTLPIWWGHGTHDAQVQYEFSMYSAQKVASDVGIEFVRSKEPLTPQDAKEDKEKVRLRFASYEELGHWFDDQELNDLAVWMKTVLSGSD</sequence>
<dbReference type="GeneID" id="6007188"/>
<dbReference type="GO" id="GO:0052689">
    <property type="term" value="F:carboxylic ester hydrolase activity"/>
    <property type="evidence" value="ECO:0007669"/>
    <property type="project" value="UniProtKB-KW"/>
</dbReference>
<dbReference type="Proteomes" id="UP000001861">
    <property type="component" value="Unassembled WGS sequence"/>
</dbReference>
<feature type="domain" description="Phospholipase/carboxylesterase/thioesterase" evidence="10">
    <location>
        <begin position="11"/>
        <end position="160"/>
    </location>
</feature>
<accession>A8N7D7</accession>
<name>A8N7D7_COPC7</name>
<comment type="function">
    <text evidence="7">Hydrolyzes fatty acids from S-acylated cysteine residues in proteins with a strong preference for palmitoylated G-alpha proteins over other acyl substrates. Mediates the deacylation of G-alpha proteins such as GPA1 in vivo, but has weak or no activity toward palmitoylated Ras proteins. Has weak lysophospholipase activity in vitro; however such activity may not exist in vivo.</text>
</comment>
<dbReference type="KEGG" id="cci:CC1G_03280"/>
<evidence type="ECO:0000256" key="2">
    <source>
        <dbReference type="ARBA" id="ARBA00012423"/>
    </source>
</evidence>
<dbReference type="SUPFAM" id="SSF53474">
    <property type="entry name" value="alpha/beta-Hydrolases"/>
    <property type="match status" value="1"/>
</dbReference>
<dbReference type="RefSeq" id="XP_001830743.2">
    <property type="nucleotide sequence ID" value="XM_001830691.2"/>
</dbReference>